<feature type="region of interest" description="Disordered" evidence="1">
    <location>
        <begin position="100"/>
        <end position="128"/>
    </location>
</feature>
<accession>A0AAV2HDP7</accession>
<sequence>MLNDVEKCICKEILVHLNDEDLHSLASTSSNRVVDTYNRKDAEKAILAFTQSIDEFFKRRKISKDVLLKYVFSKGLSVPRNADKDGLVAHIIKSLLTESSQDKGVKSPRENVLDKQSNAASPNRKAVVPSTDCSFPKLDEAFHHQDKKVTPEKVQYVQSVFNYSPTNIIINVNMNHSASASMTHSDQQNAEAFVRWFYEMINSYNPTFSKIVHDFGPQHFWDNAQLFLSMNSRDSKIEDIVCGNCHVANRLLQFCTESHLLFSPNASTEGVKTRSDPHGLKLILVCGTLHKMNSCVGVFQQSFGLVKEPMSPDVWKVKVTCLKMDEDSAMMVPRLTDCEDIQALEGHTIKVLEQSLVHS</sequence>
<reference evidence="2 3" key="1">
    <citation type="submission" date="2024-04" db="EMBL/GenBank/DDBJ databases">
        <authorList>
            <consortium name="Genoscope - CEA"/>
            <person name="William W."/>
        </authorList>
    </citation>
    <scope>NUCLEOTIDE SEQUENCE [LARGE SCALE GENOMIC DNA]</scope>
</reference>
<feature type="compositionally biased region" description="Basic and acidic residues" evidence="1">
    <location>
        <begin position="100"/>
        <end position="113"/>
    </location>
</feature>
<dbReference type="InterPro" id="IPR032710">
    <property type="entry name" value="NTF2-like_dom_sf"/>
</dbReference>
<dbReference type="InterPro" id="IPR026698">
    <property type="entry name" value="UPF_C3orf38"/>
</dbReference>
<proteinExistence type="predicted"/>
<evidence type="ECO:0000313" key="2">
    <source>
        <dbReference type="EMBL" id="CAL1531482.1"/>
    </source>
</evidence>
<dbReference type="PANTHER" id="PTHR21084:SF1">
    <property type="entry name" value="DENSE INCISORS"/>
    <property type="match status" value="1"/>
</dbReference>
<dbReference type="PANTHER" id="PTHR21084">
    <property type="entry name" value="DENSE INCISORS"/>
    <property type="match status" value="1"/>
</dbReference>
<dbReference type="EMBL" id="CAXITT010000090">
    <property type="protein sequence ID" value="CAL1531482.1"/>
    <property type="molecule type" value="Genomic_DNA"/>
</dbReference>
<protein>
    <submittedName>
        <fullName evidence="2">Uncharacterized protein</fullName>
    </submittedName>
</protein>
<dbReference type="AlphaFoldDB" id="A0AAV2HDP7"/>
<name>A0AAV2HDP7_LYMST</name>
<dbReference type="Pfam" id="PF15008">
    <property type="entry name" value="DUF4518"/>
    <property type="match status" value="1"/>
</dbReference>
<gene>
    <name evidence="2" type="ORF">GSLYS_00005577001</name>
</gene>
<comment type="caution">
    <text evidence="2">The sequence shown here is derived from an EMBL/GenBank/DDBJ whole genome shotgun (WGS) entry which is preliminary data.</text>
</comment>
<dbReference type="Proteomes" id="UP001497497">
    <property type="component" value="Unassembled WGS sequence"/>
</dbReference>
<dbReference type="SUPFAM" id="SSF54427">
    <property type="entry name" value="NTF2-like"/>
    <property type="match status" value="1"/>
</dbReference>
<organism evidence="2 3">
    <name type="scientific">Lymnaea stagnalis</name>
    <name type="common">Great pond snail</name>
    <name type="synonym">Helix stagnalis</name>
    <dbReference type="NCBI Taxonomy" id="6523"/>
    <lineage>
        <taxon>Eukaryota</taxon>
        <taxon>Metazoa</taxon>
        <taxon>Spiralia</taxon>
        <taxon>Lophotrochozoa</taxon>
        <taxon>Mollusca</taxon>
        <taxon>Gastropoda</taxon>
        <taxon>Heterobranchia</taxon>
        <taxon>Euthyneura</taxon>
        <taxon>Panpulmonata</taxon>
        <taxon>Hygrophila</taxon>
        <taxon>Lymnaeoidea</taxon>
        <taxon>Lymnaeidae</taxon>
        <taxon>Lymnaea</taxon>
    </lineage>
</organism>
<evidence type="ECO:0000313" key="3">
    <source>
        <dbReference type="Proteomes" id="UP001497497"/>
    </source>
</evidence>
<keyword evidence="3" id="KW-1185">Reference proteome</keyword>
<evidence type="ECO:0000256" key="1">
    <source>
        <dbReference type="SAM" id="MobiDB-lite"/>
    </source>
</evidence>